<dbReference type="Pfam" id="PF11390">
    <property type="entry name" value="FdsD"/>
    <property type="match status" value="1"/>
</dbReference>
<evidence type="ECO:0000313" key="3">
    <source>
        <dbReference type="Proteomes" id="UP001484535"/>
    </source>
</evidence>
<sequence>MSTDKLRRMADQIARNFEAIGHDNAVLATADHINKFWDPRMKAGIFGDDWSQLSPIAAAAIEKLAKGANPAPQTGATEFNKVDEVGHSDAG</sequence>
<dbReference type="Proteomes" id="UP001484535">
    <property type="component" value="Unassembled WGS sequence"/>
</dbReference>
<feature type="compositionally biased region" description="Basic and acidic residues" evidence="1">
    <location>
        <begin position="80"/>
        <end position="91"/>
    </location>
</feature>
<gene>
    <name evidence="2" type="ORF">ABDJ38_10895</name>
</gene>
<evidence type="ECO:0000256" key="1">
    <source>
        <dbReference type="SAM" id="MobiDB-lite"/>
    </source>
</evidence>
<protein>
    <submittedName>
        <fullName evidence="2">Formate dehydrogenase subunit delta</fullName>
    </submittedName>
</protein>
<proteinExistence type="predicted"/>
<name>A0ABV0D172_9SPHN</name>
<reference evidence="2 3" key="1">
    <citation type="submission" date="2024-05" db="EMBL/GenBank/DDBJ databases">
        <authorList>
            <person name="Park S."/>
        </authorList>
    </citation>
    <scope>NUCLEOTIDE SEQUENCE [LARGE SCALE GENOMIC DNA]</scope>
    <source>
        <strain evidence="2 3">DGU5</strain>
    </source>
</reference>
<keyword evidence="3" id="KW-1185">Reference proteome</keyword>
<dbReference type="InterPro" id="IPR021074">
    <property type="entry name" value="Formate_DH_dsu"/>
</dbReference>
<dbReference type="RefSeq" id="WP_346785122.1">
    <property type="nucleotide sequence ID" value="NZ_JBDLBR010000003.1"/>
</dbReference>
<evidence type="ECO:0000313" key="2">
    <source>
        <dbReference type="EMBL" id="MEN7537680.1"/>
    </source>
</evidence>
<comment type="caution">
    <text evidence="2">The sequence shown here is derived from an EMBL/GenBank/DDBJ whole genome shotgun (WGS) entry which is preliminary data.</text>
</comment>
<feature type="region of interest" description="Disordered" evidence="1">
    <location>
        <begin position="67"/>
        <end position="91"/>
    </location>
</feature>
<accession>A0ABV0D172</accession>
<organism evidence="2 3">
    <name type="scientific">Aurantiacibacter flavus</name>
    <dbReference type="NCBI Taxonomy" id="3145232"/>
    <lineage>
        <taxon>Bacteria</taxon>
        <taxon>Pseudomonadati</taxon>
        <taxon>Pseudomonadota</taxon>
        <taxon>Alphaproteobacteria</taxon>
        <taxon>Sphingomonadales</taxon>
        <taxon>Erythrobacteraceae</taxon>
        <taxon>Aurantiacibacter</taxon>
    </lineage>
</organism>
<dbReference type="EMBL" id="JBDLBR010000003">
    <property type="protein sequence ID" value="MEN7537680.1"/>
    <property type="molecule type" value="Genomic_DNA"/>
</dbReference>